<comment type="similarity">
    <text evidence="2">Belongs to the 2H phosphoesterase superfamily. ThpR family.</text>
</comment>
<evidence type="ECO:0000313" key="3">
    <source>
        <dbReference type="EMBL" id="MFB5735071.1"/>
    </source>
</evidence>
<accession>A0ABV5BLU1</accession>
<dbReference type="PANTHER" id="PTHR35561">
    <property type="entry name" value="RNA 2',3'-CYCLIC PHOSPHODIESTERASE"/>
    <property type="match status" value="1"/>
</dbReference>
<evidence type="ECO:0000256" key="1">
    <source>
        <dbReference type="ARBA" id="ARBA00022801"/>
    </source>
</evidence>
<dbReference type="Gene3D" id="3.90.1140.10">
    <property type="entry name" value="Cyclic phosphodiesterase"/>
    <property type="match status" value="1"/>
</dbReference>
<protein>
    <recommendedName>
        <fullName evidence="2">RNA 2',3'-cyclic phosphodiesterase</fullName>
        <shortName evidence="2">RNA 2',3'-CPDase</shortName>
        <ecNumber evidence="2">3.1.4.58</ecNumber>
    </recommendedName>
</protein>
<name>A0ABV5BLU1_9LEPT</name>
<keyword evidence="4" id="KW-1185">Reference proteome</keyword>
<dbReference type="EMBL" id="JBHILJ010000001">
    <property type="protein sequence ID" value="MFB5735071.1"/>
    <property type="molecule type" value="Genomic_DNA"/>
</dbReference>
<keyword evidence="1 2" id="KW-0378">Hydrolase</keyword>
<feature type="active site" description="Proton donor" evidence="2">
    <location>
        <position position="36"/>
    </location>
</feature>
<sequence length="178" mass="20576">MRTFIGISLSEETKESLHRICIGLEGIRWLDPENFHLTLAFLGELDPDQIEIVSEICSEIRFEPFRIDIKGVGIFGHKSPEVLYTSVIASEELKNLQKSLDSSLRRAGFSLEKKEYKPHITIGRFRKTQEKKLDQYLQEFETFELTGIQVSEFHIFSSRTGPEGAMYRVEETYPLSIE</sequence>
<gene>
    <name evidence="3" type="primary">thpR</name>
    <name evidence="3" type="ORF">ACE5IX_01000</name>
</gene>
<feature type="short sequence motif" description="HXTX 2" evidence="2">
    <location>
        <begin position="119"/>
        <end position="122"/>
    </location>
</feature>
<evidence type="ECO:0000313" key="4">
    <source>
        <dbReference type="Proteomes" id="UP001580391"/>
    </source>
</evidence>
<comment type="function">
    <text evidence="2">Hydrolyzes RNA 2',3'-cyclic phosphodiester to an RNA 2'-phosphomonoester.</text>
</comment>
<dbReference type="Pfam" id="PF13563">
    <property type="entry name" value="2_5_RNA_ligase2"/>
    <property type="match status" value="1"/>
</dbReference>
<dbReference type="RefSeq" id="WP_135699213.1">
    <property type="nucleotide sequence ID" value="NZ_JBHILI010000003.1"/>
</dbReference>
<dbReference type="EC" id="3.1.4.58" evidence="2"/>
<feature type="active site" description="Proton acceptor" evidence="2">
    <location>
        <position position="119"/>
    </location>
</feature>
<dbReference type="InterPro" id="IPR009097">
    <property type="entry name" value="Cyclic_Pdiesterase"/>
</dbReference>
<dbReference type="NCBIfam" id="TIGR02258">
    <property type="entry name" value="2_5_ligase"/>
    <property type="match status" value="1"/>
</dbReference>
<comment type="caution">
    <text evidence="3">The sequence shown here is derived from an EMBL/GenBank/DDBJ whole genome shotgun (WGS) entry which is preliminary data.</text>
</comment>
<dbReference type="SUPFAM" id="SSF55144">
    <property type="entry name" value="LigT-like"/>
    <property type="match status" value="1"/>
</dbReference>
<dbReference type="PANTHER" id="PTHR35561:SF1">
    <property type="entry name" value="RNA 2',3'-CYCLIC PHOSPHODIESTERASE"/>
    <property type="match status" value="1"/>
</dbReference>
<proteinExistence type="inferred from homology"/>
<feature type="short sequence motif" description="HXTX 1" evidence="2">
    <location>
        <begin position="36"/>
        <end position="39"/>
    </location>
</feature>
<dbReference type="InterPro" id="IPR004175">
    <property type="entry name" value="RNA_CPDase"/>
</dbReference>
<evidence type="ECO:0000256" key="2">
    <source>
        <dbReference type="HAMAP-Rule" id="MF_01940"/>
    </source>
</evidence>
<dbReference type="HAMAP" id="MF_01940">
    <property type="entry name" value="RNA_CPDase"/>
    <property type="match status" value="1"/>
</dbReference>
<dbReference type="Proteomes" id="UP001580391">
    <property type="component" value="Unassembled WGS sequence"/>
</dbReference>
<organism evidence="3 4">
    <name type="scientific">Leptospira wolffii</name>
    <dbReference type="NCBI Taxonomy" id="409998"/>
    <lineage>
        <taxon>Bacteria</taxon>
        <taxon>Pseudomonadati</taxon>
        <taxon>Spirochaetota</taxon>
        <taxon>Spirochaetia</taxon>
        <taxon>Leptospirales</taxon>
        <taxon>Leptospiraceae</taxon>
        <taxon>Leptospira</taxon>
    </lineage>
</organism>
<reference evidence="3 4" key="1">
    <citation type="submission" date="2024-09" db="EMBL/GenBank/DDBJ databases">
        <title>Taxonomic and Genotyping Characterization of Leptospira Strains isolated from Multiple Sources in Colombia highlights the importance of intermediate species.</title>
        <authorList>
            <person name="Torres Higuera L."/>
            <person name="Rojas Tapias D."/>
            <person name="Jimenez Velasquez S."/>
            <person name="Renjifo Ibanez C."/>
        </authorList>
    </citation>
    <scope>NUCLEOTIDE SEQUENCE [LARGE SCALE GENOMIC DNA]</scope>
    <source>
        <strain evidence="3 4">Lep080</strain>
    </source>
</reference>
<comment type="catalytic activity">
    <reaction evidence="2">
        <text>a 3'-end 2',3'-cyclophospho-ribonucleotide-RNA + H2O = a 3'-end 2'-phospho-ribonucleotide-RNA + H(+)</text>
        <dbReference type="Rhea" id="RHEA:11828"/>
        <dbReference type="Rhea" id="RHEA-COMP:10464"/>
        <dbReference type="Rhea" id="RHEA-COMP:17353"/>
        <dbReference type="ChEBI" id="CHEBI:15377"/>
        <dbReference type="ChEBI" id="CHEBI:15378"/>
        <dbReference type="ChEBI" id="CHEBI:83064"/>
        <dbReference type="ChEBI" id="CHEBI:173113"/>
        <dbReference type="EC" id="3.1.4.58"/>
    </reaction>
</comment>